<name>A0A8H3L2R5_9GLOM</name>
<dbReference type="Proteomes" id="UP000615446">
    <property type="component" value="Unassembled WGS sequence"/>
</dbReference>
<evidence type="ECO:0000313" key="2">
    <source>
        <dbReference type="Proteomes" id="UP000615446"/>
    </source>
</evidence>
<dbReference type="EMBL" id="BLAL01000034">
    <property type="protein sequence ID" value="GES77822.1"/>
    <property type="molecule type" value="Genomic_DNA"/>
</dbReference>
<dbReference type="AlphaFoldDB" id="A0A8H3L2R5"/>
<dbReference type="OrthoDB" id="2412099at2759"/>
<comment type="caution">
    <text evidence="1">The sequence shown here is derived from an EMBL/GenBank/DDBJ whole genome shotgun (WGS) entry which is preliminary data.</text>
</comment>
<evidence type="ECO:0000313" key="1">
    <source>
        <dbReference type="EMBL" id="GES77822.1"/>
    </source>
</evidence>
<sequence length="864" mass="99819">MYSENTYSTYSTYRTTMIASVNCLILGEAPKNNFNVVVGEEYINDEKIVVDFDHLTVSNFKELLFRRGKVKMAVRDPDSMDLYKVELSLSRLKDKTYTIDEIENLGVMMESMFEFKEYFNNDDKKPKPRYLHIFIVPTIVASAAVGSSQQGVPQVFETVDEVLRKVDSHWERFKEKLVKKIELEEFRVSDHIYKDSINASGIPVIEGNPSFLLHSLPDSDNNEGYIPEDVLTNLIKKVMGQRWLFLMGTSGSGKTRSLYELLCRTYGIYFTLNTGNGSKNNNLGSRDMDVTINDLGFKLVPNKLQENSNIALRYTRAMLLGRLFILTKLLEFHRNNNFINFTPKQWLLMQLFPLQIYEKDDFWCYVARDFRNLDPERHNELVATFVTKFKSFVPKQARLPIAIDESQSAIEKYKNMFLPTNPNNQTRPFFVILLRMVLHLITAKLCLILSGTGMSFDDIKNFAPSSIAKSNDNSSMSRNVNENVEKWQRDAKDFIISTFKDNCFPKLRENKEIWNKVMDIATLSMFSNSAMVVRGGGVIEMVQYGFAQLCDYKHIASDQDIFQKDVIEAQIQETIPFLAFMEYVEKDCHDRNEIEEKLLQDLCNVHYNASCAGFLFEPYLTISLEKFFNEKICMNNDFFTGIEDIDNIKQLLSYKSTIRNLKDSATLCSKGDMKEYNLFKFLDNPSTAFFMPEKDAGPDLVCIINFETPGGIVEVPLFLQAKLWKRSPPPSNAISATDPNTFYLHGNDPSRIPQLKIDLKEKVINCLRTKYHRAYEHGLSWIRFLVAYPVEFNMQSHYIRKEWVQPRPGTANNPEVKELLIVIDSSNAEYFFSNLGINVLNAMKRVDKKEIDMERPKKKIKIDG</sequence>
<accession>A0A8H3L2R5</accession>
<reference evidence="1" key="1">
    <citation type="submission" date="2019-10" db="EMBL/GenBank/DDBJ databases">
        <title>Conservation and host-specific expression of non-tandemly repeated heterogenous ribosome RNA gene in arbuscular mycorrhizal fungi.</title>
        <authorList>
            <person name="Maeda T."/>
            <person name="Kobayashi Y."/>
            <person name="Nakagawa T."/>
            <person name="Ezawa T."/>
            <person name="Yamaguchi K."/>
            <person name="Bino T."/>
            <person name="Nishimoto Y."/>
            <person name="Shigenobu S."/>
            <person name="Kawaguchi M."/>
        </authorList>
    </citation>
    <scope>NUCLEOTIDE SEQUENCE</scope>
    <source>
        <strain evidence="1">HR1</strain>
    </source>
</reference>
<evidence type="ECO:0008006" key="3">
    <source>
        <dbReference type="Google" id="ProtNLM"/>
    </source>
</evidence>
<proteinExistence type="predicted"/>
<organism evidence="1 2">
    <name type="scientific">Rhizophagus clarus</name>
    <dbReference type="NCBI Taxonomy" id="94130"/>
    <lineage>
        <taxon>Eukaryota</taxon>
        <taxon>Fungi</taxon>
        <taxon>Fungi incertae sedis</taxon>
        <taxon>Mucoromycota</taxon>
        <taxon>Glomeromycotina</taxon>
        <taxon>Glomeromycetes</taxon>
        <taxon>Glomerales</taxon>
        <taxon>Glomeraceae</taxon>
        <taxon>Rhizophagus</taxon>
    </lineage>
</organism>
<protein>
    <recommendedName>
        <fullName evidence="3">Crinkler effector protein N-terminal domain-containing protein</fullName>
    </recommendedName>
</protein>
<gene>
    <name evidence="1" type="ORF">RCL2_000515600</name>
</gene>